<reference evidence="5 6" key="4">
    <citation type="journal article" date="2008" name="Nature">
        <title>The genome of the model beetle and pest Tribolium castaneum.</title>
        <authorList>
            <consortium name="Tribolium Genome Sequencing Consortium"/>
            <person name="Richards S."/>
            <person name="Gibbs R.A."/>
            <person name="Weinstock G.M."/>
            <person name="Brown S.J."/>
            <person name="Denell R."/>
            <person name="Beeman R.W."/>
            <person name="Gibbs R."/>
            <person name="Beeman R.W."/>
            <person name="Brown S.J."/>
            <person name="Bucher G."/>
            <person name="Friedrich M."/>
            <person name="Grimmelikhuijzen C.J."/>
            <person name="Klingler M."/>
            <person name="Lorenzen M."/>
            <person name="Richards S."/>
            <person name="Roth S."/>
            <person name="Schroder R."/>
            <person name="Tautz D."/>
            <person name="Zdobnov E.M."/>
            <person name="Muzny D."/>
            <person name="Gibbs R.A."/>
            <person name="Weinstock G.M."/>
            <person name="Attaway T."/>
            <person name="Bell S."/>
            <person name="Buhay C.J."/>
            <person name="Chandrabose M.N."/>
            <person name="Chavez D."/>
            <person name="Clerk-Blankenburg K.P."/>
            <person name="Cree A."/>
            <person name="Dao M."/>
            <person name="Davis C."/>
            <person name="Chacko J."/>
            <person name="Dinh H."/>
            <person name="Dugan-Rocha S."/>
            <person name="Fowler G."/>
            <person name="Garner T.T."/>
            <person name="Garnes J."/>
            <person name="Gnirke A."/>
            <person name="Hawes A."/>
            <person name="Hernandez J."/>
            <person name="Hines S."/>
            <person name="Holder M."/>
            <person name="Hume J."/>
            <person name="Jhangiani S.N."/>
            <person name="Joshi V."/>
            <person name="Khan Z.M."/>
            <person name="Jackson L."/>
            <person name="Kovar C."/>
            <person name="Kowis A."/>
            <person name="Lee S."/>
            <person name="Lewis L.R."/>
            <person name="Margolis J."/>
            <person name="Morgan M."/>
            <person name="Nazareth L.V."/>
            <person name="Nguyen N."/>
            <person name="Okwuonu G."/>
            <person name="Parker D."/>
            <person name="Richards S."/>
            <person name="Ruiz S.J."/>
            <person name="Santibanez J."/>
            <person name="Savard J."/>
            <person name="Scherer S.E."/>
            <person name="Schneider B."/>
            <person name="Sodergren E."/>
            <person name="Tautz D."/>
            <person name="Vattahil S."/>
            <person name="Villasana D."/>
            <person name="White C.S."/>
            <person name="Wright R."/>
            <person name="Park Y."/>
            <person name="Beeman R.W."/>
            <person name="Lord J."/>
            <person name="Oppert B."/>
            <person name="Lorenzen M."/>
            <person name="Brown S."/>
            <person name="Wang L."/>
            <person name="Savard J."/>
            <person name="Tautz D."/>
            <person name="Richards S."/>
            <person name="Weinstock G."/>
            <person name="Gibbs R.A."/>
            <person name="Liu Y."/>
            <person name="Worley K."/>
            <person name="Weinstock G."/>
            <person name="Elsik C.G."/>
            <person name="Reese J.T."/>
            <person name="Elhaik E."/>
            <person name="Landan G."/>
            <person name="Graur D."/>
            <person name="Arensburger P."/>
            <person name="Atkinson P."/>
            <person name="Beeman R.W."/>
            <person name="Beidler J."/>
            <person name="Brown S.J."/>
            <person name="Demuth J.P."/>
            <person name="Drury D.W."/>
            <person name="Du Y.Z."/>
            <person name="Fujiwara H."/>
            <person name="Lorenzen M."/>
            <person name="Maselli V."/>
            <person name="Osanai M."/>
            <person name="Park Y."/>
            <person name="Robertson H.M."/>
            <person name="Tu Z."/>
            <person name="Wang J.J."/>
            <person name="Wang S."/>
            <person name="Richards S."/>
            <person name="Song H."/>
            <person name="Zhang L."/>
            <person name="Sodergren E."/>
            <person name="Werner D."/>
            <person name="Stanke M."/>
            <person name="Morgenstern B."/>
            <person name="Solovyev V."/>
            <person name="Kosarev P."/>
            <person name="Brown G."/>
            <person name="Chen H.C."/>
            <person name="Ermolaeva O."/>
            <person name="Hlavina W."/>
            <person name="Kapustin Y."/>
            <person name="Kiryutin B."/>
            <person name="Kitts P."/>
            <person name="Maglott D."/>
            <person name="Pruitt K."/>
            <person name="Sapojnikov V."/>
            <person name="Souvorov A."/>
            <person name="Mackey A.J."/>
            <person name="Waterhouse R.M."/>
            <person name="Wyder S."/>
            <person name="Zdobnov E.M."/>
            <person name="Zdobnov E.M."/>
            <person name="Wyder S."/>
            <person name="Kriventseva E.V."/>
            <person name="Kadowaki T."/>
            <person name="Bork P."/>
            <person name="Aranda M."/>
            <person name="Bao R."/>
            <person name="Beermann A."/>
            <person name="Berns N."/>
            <person name="Bolognesi R."/>
            <person name="Bonneton F."/>
            <person name="Bopp D."/>
            <person name="Brown S.J."/>
            <person name="Bucher G."/>
            <person name="Butts T."/>
            <person name="Chaumot A."/>
            <person name="Denell R.E."/>
            <person name="Ferrier D.E."/>
            <person name="Friedrich M."/>
            <person name="Gordon C.M."/>
            <person name="Jindra M."/>
            <person name="Klingler M."/>
            <person name="Lan Q."/>
            <person name="Lattorff H.M."/>
            <person name="Laudet V."/>
            <person name="von Levetsow C."/>
            <person name="Liu Z."/>
            <person name="Lutz R."/>
            <person name="Lynch J.A."/>
            <person name="da Fonseca R.N."/>
            <person name="Posnien N."/>
            <person name="Reuter R."/>
            <person name="Roth S."/>
            <person name="Savard J."/>
            <person name="Schinko J.B."/>
            <person name="Schmitt C."/>
            <person name="Schoppmeier M."/>
            <person name="Schroder R."/>
            <person name="Shippy T.D."/>
            <person name="Simonnet F."/>
            <person name="Marques-Souza H."/>
            <person name="Tautz D."/>
            <person name="Tomoyasu Y."/>
            <person name="Trauner J."/>
            <person name="Van der Zee M."/>
            <person name="Vervoort M."/>
            <person name="Wittkopp N."/>
            <person name="Wimmer E.A."/>
            <person name="Yang X."/>
            <person name="Jones A.K."/>
            <person name="Sattelle D.B."/>
            <person name="Ebert P.R."/>
            <person name="Nelson D."/>
            <person name="Scott J.G."/>
            <person name="Beeman R.W."/>
            <person name="Muthukrishnan S."/>
            <person name="Kramer K.J."/>
            <person name="Arakane Y."/>
            <person name="Beeman R.W."/>
            <person name="Zhu Q."/>
            <person name="Hogenkamp D."/>
            <person name="Dixit R."/>
            <person name="Oppert B."/>
            <person name="Jiang H."/>
            <person name="Zou Z."/>
            <person name="Marshall J."/>
            <person name="Elpidina E."/>
            <person name="Vinokurov K."/>
            <person name="Oppert C."/>
            <person name="Zou Z."/>
            <person name="Evans J."/>
            <person name="Lu Z."/>
            <person name="Zhao P."/>
            <person name="Sumathipala N."/>
            <person name="Altincicek B."/>
            <person name="Vilcinskas A."/>
            <person name="Williams M."/>
            <person name="Hultmark D."/>
            <person name="Hetru C."/>
            <person name="Jiang H."/>
            <person name="Grimmelikhuijzen C.J."/>
            <person name="Hauser F."/>
            <person name="Cazzamali G."/>
            <person name="Williamson M."/>
            <person name="Park Y."/>
            <person name="Li B."/>
            <person name="Tanaka Y."/>
            <person name="Predel R."/>
            <person name="Neupert S."/>
            <person name="Schachtner J."/>
            <person name="Verleyen P."/>
            <person name="Raible F."/>
            <person name="Bork P."/>
            <person name="Friedrich M."/>
            <person name="Walden K.K."/>
            <person name="Robertson H.M."/>
            <person name="Angeli S."/>
            <person name="Foret S."/>
            <person name="Bucher G."/>
            <person name="Schuetz S."/>
            <person name="Maleszka R."/>
            <person name="Wimmer E.A."/>
            <person name="Beeman R.W."/>
            <person name="Lorenzen M."/>
            <person name="Tomoyasu Y."/>
            <person name="Miller S.C."/>
            <person name="Grossmann D."/>
            <person name="Bucher G."/>
        </authorList>
    </citation>
    <scope>NUCLEOTIDE SEQUENCE [LARGE SCALE GENOMIC DNA]</scope>
    <source>
        <strain evidence="5 6">Georgia GA2</strain>
    </source>
</reference>
<dbReference type="GO" id="GO:0043025">
    <property type="term" value="C:neuronal cell body"/>
    <property type="evidence" value="ECO:0000318"/>
    <property type="project" value="GO_Central"/>
</dbReference>
<dbReference type="PANTHER" id="PTHR21143:SF104">
    <property type="entry name" value="GUSTATORY RECEPTOR 8A-RELATED"/>
    <property type="match status" value="1"/>
</dbReference>
<dbReference type="GO" id="GO:0008049">
    <property type="term" value="P:male courtship behavior"/>
    <property type="evidence" value="ECO:0000318"/>
    <property type="project" value="GO_Central"/>
</dbReference>
<dbReference type="EMBL" id="AM292344">
    <property type="protein sequence ID" value="CAL23156.2"/>
    <property type="molecule type" value="Genomic_DNA"/>
</dbReference>
<evidence type="ECO:0000256" key="1">
    <source>
        <dbReference type="SAM" id="Phobius"/>
    </source>
</evidence>
<dbReference type="EMBL" id="EU170072">
    <property type="protein sequence ID" value="ABY40597.1"/>
    <property type="molecule type" value="Genomic_DNA"/>
</dbReference>
<evidence type="ECO:0000313" key="6">
    <source>
        <dbReference type="Proteomes" id="UP000007266"/>
    </source>
</evidence>
<protein>
    <submittedName>
        <fullName evidence="2 5">Gustatory receptor</fullName>
    </submittedName>
    <submittedName>
        <fullName evidence="4">Gustatory receptor candidate 23</fullName>
    </submittedName>
</protein>
<evidence type="ECO:0000313" key="4">
    <source>
        <dbReference type="EMBL" id="CAL23156.2"/>
    </source>
</evidence>
<keyword evidence="4" id="KW-0675">Receptor</keyword>
<feature type="transmembrane region" description="Helical" evidence="1">
    <location>
        <begin position="113"/>
        <end position="133"/>
    </location>
</feature>
<dbReference type="EMBL" id="EU170062">
    <property type="protein sequence ID" value="ABY40587.1"/>
    <property type="molecule type" value="Genomic_DNA"/>
</dbReference>
<gene>
    <name evidence="4" type="primary">gr23</name>
    <name evidence="2" type="synonym">Gr71</name>
    <name evidence="3" type="synonym">Gr81</name>
    <name evidence="5" type="synonym">TcGr79</name>
    <name evidence="5" type="ORF">TcasGA2_TC030175</name>
</gene>
<reference evidence="5" key="6">
    <citation type="submission" date="2014-11" db="EMBL/GenBank/DDBJ databases">
        <title>Tools and pipelines for BioNano data: molecule assembly pipeline and FASTA super scaffolding tool.</title>
        <authorList>
            <person name="Shelton J.M."/>
            <person name="Herndon N."/>
            <person name="Coleman C."/>
            <person name="Lu N."/>
            <person name="Brown S.J."/>
        </authorList>
    </citation>
    <scope>NUCLEOTIDE SEQUENCE</scope>
    <source>
        <strain evidence="5">Georgia GA2</strain>
    </source>
</reference>
<feature type="transmembrane region" description="Helical" evidence="1">
    <location>
        <begin position="211"/>
        <end position="231"/>
    </location>
</feature>
<keyword evidence="1" id="KW-1133">Transmembrane helix</keyword>
<feature type="transmembrane region" description="Helical" evidence="1">
    <location>
        <begin position="76"/>
        <end position="93"/>
    </location>
</feature>
<evidence type="ECO:0000313" key="5">
    <source>
        <dbReference type="EMBL" id="EFA09287.1"/>
    </source>
</evidence>
<keyword evidence="6" id="KW-1185">Reference proteome</keyword>
<evidence type="ECO:0000313" key="3">
    <source>
        <dbReference type="EMBL" id="ABY40597.1"/>
    </source>
</evidence>
<reference evidence="4" key="2">
    <citation type="journal article" date="2007" name="PLoS ONE">
        <title>A Family of Chemoreceptors in Tribolium castaneum (Tenebrionidae: Coleoptera).</title>
        <authorList>
            <person name="Abdel-Latief M."/>
        </authorList>
    </citation>
    <scope>NUCLEOTIDE SEQUENCE</scope>
</reference>
<feature type="transmembrane region" description="Helical" evidence="1">
    <location>
        <begin position="328"/>
        <end position="345"/>
    </location>
</feature>
<dbReference type="GO" id="GO:0030425">
    <property type="term" value="C:dendrite"/>
    <property type="evidence" value="ECO:0000318"/>
    <property type="project" value="GO_Central"/>
</dbReference>
<dbReference type="AlphaFoldDB" id="A2AX85"/>
<sequence length="348" mass="41336">MNSIPIETIFKFGKYTLLTPKSRIEKKPSRQKQFYALFLIFFYTFGEVFTLVLRIRNMEYRSQTLMQTTLRLIRDLSLYFSVIYSLLRVKRMMRSWYYLLTNLTYNNTNRKYYWLNVCCLNLSIVTIFFNFATKKLEQFIVRFMKYHFFGTLKLWSQLFSTFAGIEVLHVVKQCYHLQKINVQQSGIFINLPFLEHNLIRLKNCVIYFNRIFGWNILFGHIFTVCRTLIYIDDNVKGLGKQYNIASSKTLKLSINIISLVQLWIFQLYLLILCDQILREFDQIVVILSKVKSILNKKCCEKCGLKKIEFCRPTFSAARFYGIDFSNTFLGLVGAVVTFLIVLLQFQIN</sequence>
<dbReference type="InParanoid" id="A2AX85"/>
<proteinExistence type="predicted"/>
<dbReference type="Proteomes" id="UP000007266">
    <property type="component" value="Linkage group 8"/>
</dbReference>
<dbReference type="GO" id="GO:0030424">
    <property type="term" value="C:axon"/>
    <property type="evidence" value="ECO:0000318"/>
    <property type="project" value="GO_Central"/>
</dbReference>
<reference evidence="5 6" key="5">
    <citation type="journal article" date="2010" name="Nucleic Acids Res.">
        <title>BeetleBase in 2010: revisions to provide comprehensive genomic information for Tribolium castaneum.</title>
        <authorList>
            <person name="Kim H.S."/>
            <person name="Murphy T."/>
            <person name="Xia J."/>
            <person name="Caragea D."/>
            <person name="Park Y."/>
            <person name="Beeman R.W."/>
            <person name="Lorenzen M.D."/>
            <person name="Butcher S."/>
            <person name="Manak J.R."/>
            <person name="Brown S.J."/>
        </authorList>
    </citation>
    <scope>GENOME REANNOTATION</scope>
    <source>
        <strain evidence="5 6">Georgia GA2</strain>
    </source>
</reference>
<feature type="transmembrane region" description="Helical" evidence="1">
    <location>
        <begin position="252"/>
        <end position="271"/>
    </location>
</feature>
<dbReference type="PANTHER" id="PTHR21143">
    <property type="entry name" value="INVERTEBRATE GUSTATORY RECEPTOR"/>
    <property type="match status" value="1"/>
</dbReference>
<keyword evidence="1" id="KW-0812">Transmembrane</keyword>
<organism evidence="4">
    <name type="scientific">Tribolium castaneum</name>
    <name type="common">Red flour beetle</name>
    <dbReference type="NCBI Taxonomy" id="7070"/>
    <lineage>
        <taxon>Eukaryota</taxon>
        <taxon>Metazoa</taxon>
        <taxon>Ecdysozoa</taxon>
        <taxon>Arthropoda</taxon>
        <taxon>Hexapoda</taxon>
        <taxon>Insecta</taxon>
        <taxon>Pterygota</taxon>
        <taxon>Neoptera</taxon>
        <taxon>Endopterygota</taxon>
        <taxon>Coleoptera</taxon>
        <taxon>Polyphaga</taxon>
        <taxon>Cucujiformia</taxon>
        <taxon>Tenebrionidae</taxon>
        <taxon>Tenebrionidae incertae sedis</taxon>
        <taxon>Tribolium</taxon>
    </lineage>
</organism>
<dbReference type="GO" id="GO:0007635">
    <property type="term" value="P:chemosensory behavior"/>
    <property type="evidence" value="ECO:0000318"/>
    <property type="project" value="GO_Central"/>
</dbReference>
<dbReference type="HOGENOM" id="CLU_060014_0_0_1"/>
<feature type="transmembrane region" description="Helical" evidence="1">
    <location>
        <begin position="154"/>
        <end position="171"/>
    </location>
</feature>
<name>A2AX85_TRICA</name>
<keyword evidence="1" id="KW-0472">Membrane</keyword>
<reference evidence="2" key="3">
    <citation type="submission" date="2007-09" db="EMBL/GenBank/DDBJ databases">
        <title>Characterization of Tribolium castaneum chemoreceptors.</title>
        <authorList>
            <person name="Abdel-latief M."/>
        </authorList>
    </citation>
    <scope>NUCLEOTIDE SEQUENCE</scope>
    <source>
        <tissue evidence="2">Gustatory organ</tissue>
    </source>
</reference>
<dbReference type="EMBL" id="KQ971356">
    <property type="protein sequence ID" value="EFA09287.1"/>
    <property type="molecule type" value="Genomic_DNA"/>
</dbReference>
<accession>A2AX85</accession>
<dbReference type="STRING" id="7070.A2AX85"/>
<reference evidence="4" key="1">
    <citation type="submission" date="2006-07" db="EMBL/GenBank/DDBJ databases">
        <authorList>
            <person name="Abdel-latief M."/>
        </authorList>
    </citation>
    <scope>NUCLEOTIDE SEQUENCE</scope>
</reference>
<feature type="transmembrane region" description="Helical" evidence="1">
    <location>
        <begin position="34"/>
        <end position="55"/>
    </location>
</feature>
<evidence type="ECO:0000313" key="2">
    <source>
        <dbReference type="EMBL" id="ABY40587.1"/>
    </source>
</evidence>